<dbReference type="InterPro" id="IPR017476">
    <property type="entry name" value="UDP-Glc/GDP-Man"/>
</dbReference>
<comment type="caution">
    <text evidence="12">The sequence shown here is derived from an EMBL/GenBank/DDBJ whole genome shotgun (WGS) entry which is preliminary data.</text>
</comment>
<sequence length="845" mass="93914">MDDINLRISVIGLGKLGSPMAAVFASKGYHVIGLDVNKQFVNALQRGEAPVNEPQLQELINQYKTNIEATMDYHRAVSETDMTMIIVPTPSDPKTDLFSNDYVLSAIKAIGEVIKACNKYHQVVVTSTVIPGSMDGIIRDVIESSSGRKVGCRDNEIGLAYNPEFIALGQVIKDMLNPDFILIGESDKRIGDTLQALYSSIITKQPLTFQRMNFINAEITKIAINTYVTTKITYANMLSELCENLSDADVDIVTAAVGCDSRVGSRYLKGALAYGGPCFPRDNRAFVALSKSVFVNALLAEATDQLNNYQIDRLLKICDKIAKLHFTNAQSTKLKVGILGLSYKPDTHVVECSAACALVNKLIGNFDVFAYDPLAMASASQICNKAVQLVSTIEKLLYESNINVLIIATASNIWKSIVFNHTGKENLYVIDCWRLLKKNEIEKNNPQIRIILLGNGNSTMALKQLETLYKKNQVDTIDYPINARSQLRILVAGGAGFIGTHLARRLLEEGHYVICADWKRSEYFQEEEFCNQFLHMDLRVLHNCLVATKGCDWVFNLAADMGGMGYIQSNNSVILFNNTMVSFNVIEAARQNDVQKFFYASSACVYPRHVQTKENVEALKEEQAWPAQPQDAYGLEKLVSEEIAMHYAKDFPKMQTKIARFHNVYGPQGQWKGGREKAPAALCRKVLVAHEGENHGVVTVWGDGKQTRSYCYITDCIDGIMRLMQSDYSQPLNIGSDEMVSVNDLVGIICDLEQVTVTLTHIPGPEGVRGRNSDNTLIKKVLNWAPSTTLSQGLRSTYKFIKSELEIEKKTGIDISTYASSIVVPQTTETLEMIGHVKRSDRNCT</sequence>
<evidence type="ECO:0000256" key="9">
    <source>
        <dbReference type="PIRSR" id="PIRSR500134-2"/>
    </source>
</evidence>
<dbReference type="Gene3D" id="3.90.25.10">
    <property type="entry name" value="UDP-galactose 4-epimerase, domain 1"/>
    <property type="match status" value="1"/>
</dbReference>
<dbReference type="Pfam" id="PF03720">
    <property type="entry name" value="UDPG_MGDP_dh_C"/>
    <property type="match status" value="1"/>
</dbReference>
<dbReference type="GO" id="GO:0051287">
    <property type="term" value="F:NAD binding"/>
    <property type="evidence" value="ECO:0007669"/>
    <property type="project" value="InterPro"/>
</dbReference>
<dbReference type="Pfam" id="PF00984">
    <property type="entry name" value="UDPG_MGDP_dh"/>
    <property type="match status" value="1"/>
</dbReference>
<dbReference type="PANTHER" id="PTHR43750:SF1">
    <property type="entry name" value="GDP-MANNOSE 6-DEHYDROGENASE"/>
    <property type="match status" value="1"/>
</dbReference>
<evidence type="ECO:0000259" key="11">
    <source>
        <dbReference type="SMART" id="SM00984"/>
    </source>
</evidence>
<evidence type="ECO:0000256" key="2">
    <source>
        <dbReference type="ARBA" id="ARBA00006601"/>
    </source>
</evidence>
<dbReference type="NCBIfam" id="TIGR03026">
    <property type="entry name" value="NDP-sugDHase"/>
    <property type="match status" value="1"/>
</dbReference>
<dbReference type="InterPro" id="IPR028357">
    <property type="entry name" value="UDPglc_DH_bac"/>
</dbReference>
<dbReference type="EMBL" id="CAJOBI010003206">
    <property type="protein sequence ID" value="CAF3960008.1"/>
    <property type="molecule type" value="Genomic_DNA"/>
</dbReference>
<evidence type="ECO:0000313" key="12">
    <source>
        <dbReference type="EMBL" id="CAF1210405.1"/>
    </source>
</evidence>
<evidence type="ECO:0000256" key="6">
    <source>
        <dbReference type="ARBA" id="ARBA00023027"/>
    </source>
</evidence>
<dbReference type="UniPathway" id="UPA00038">
    <property type="reaction ID" value="UER00491"/>
</dbReference>
<comment type="similarity">
    <text evidence="2">Belongs to the UDP-glucose/GDP-mannose dehydrogenase family.</text>
</comment>
<comment type="pathway">
    <text evidence="1">Nucleotide-sugar biosynthesis; UDP-alpha-D-glucuronate biosynthesis; UDP-alpha-D-glucuronate from UDP-alpha-D-glucose: step 1/1.</text>
</comment>
<evidence type="ECO:0000256" key="7">
    <source>
        <dbReference type="ARBA" id="ARBA00047473"/>
    </source>
</evidence>
<feature type="domain" description="UDP-glucose/GDP-mannose dehydrogenase C-terminal" evidence="11">
    <location>
        <begin position="337"/>
        <end position="438"/>
    </location>
</feature>
<evidence type="ECO:0000256" key="4">
    <source>
        <dbReference type="ARBA" id="ARBA00015132"/>
    </source>
</evidence>
<dbReference type="PIRSF" id="PIRSF500134">
    <property type="entry name" value="UDPglc_DH_bac"/>
    <property type="match status" value="1"/>
</dbReference>
<evidence type="ECO:0000256" key="3">
    <source>
        <dbReference type="ARBA" id="ARBA00012954"/>
    </source>
</evidence>
<dbReference type="AlphaFoldDB" id="A0A814X5E6"/>
<comment type="catalytic activity">
    <reaction evidence="7">
        <text>UDP-alpha-D-glucose + 2 NAD(+) + H2O = UDP-alpha-D-glucuronate + 2 NADH + 3 H(+)</text>
        <dbReference type="Rhea" id="RHEA:23596"/>
        <dbReference type="ChEBI" id="CHEBI:15377"/>
        <dbReference type="ChEBI" id="CHEBI:15378"/>
        <dbReference type="ChEBI" id="CHEBI:57540"/>
        <dbReference type="ChEBI" id="CHEBI:57945"/>
        <dbReference type="ChEBI" id="CHEBI:58052"/>
        <dbReference type="ChEBI" id="CHEBI:58885"/>
        <dbReference type="EC" id="1.1.1.22"/>
    </reaction>
</comment>
<dbReference type="SMART" id="SM00984">
    <property type="entry name" value="UDPG_MGDP_dh_C"/>
    <property type="match status" value="1"/>
</dbReference>
<dbReference type="GO" id="GO:0006065">
    <property type="term" value="P:UDP-glucuronate biosynthetic process"/>
    <property type="evidence" value="ECO:0007669"/>
    <property type="project" value="UniProtKB-UniPathway"/>
</dbReference>
<dbReference type="InterPro" id="IPR001509">
    <property type="entry name" value="Epimerase_deHydtase"/>
</dbReference>
<dbReference type="EMBL" id="CAJNRE010003535">
    <property type="protein sequence ID" value="CAF2024521.1"/>
    <property type="molecule type" value="Genomic_DNA"/>
</dbReference>
<dbReference type="InterPro" id="IPR001732">
    <property type="entry name" value="UDP-Glc/GDP-Man_DH_N"/>
</dbReference>
<accession>A0A814X5E6</accession>
<dbReference type="Proteomes" id="UP000663855">
    <property type="component" value="Unassembled WGS sequence"/>
</dbReference>
<feature type="binding site" evidence="10">
    <location>
        <position position="35"/>
    </location>
    <ligand>
        <name>NAD(+)</name>
        <dbReference type="ChEBI" id="CHEBI:57540"/>
    </ligand>
</feature>
<gene>
    <name evidence="15" type="ORF">BYL167_LOCUS18075</name>
    <name evidence="12" type="ORF">CJN711_LOCUS12490</name>
    <name evidence="13" type="ORF">MBJ925_LOCUS9437</name>
    <name evidence="14" type="ORF">SMN809_LOCUS9738</name>
</gene>
<dbReference type="GO" id="GO:0003979">
    <property type="term" value="F:UDP-glucose 6-dehydrogenase activity"/>
    <property type="evidence" value="ECO:0007669"/>
    <property type="project" value="UniProtKB-EC"/>
</dbReference>
<keyword evidence="6 10" id="KW-0520">NAD</keyword>
<dbReference type="Proteomes" id="UP000663824">
    <property type="component" value="Unassembled WGS sequence"/>
</dbReference>
<feature type="binding site" evidence="9">
    <location>
        <position position="221"/>
    </location>
    <ligand>
        <name>substrate</name>
    </ligand>
</feature>
<dbReference type="Gene3D" id="1.20.5.100">
    <property type="entry name" value="Cytochrome c1, transmembrane anchor, C-terminal"/>
    <property type="match status" value="1"/>
</dbReference>
<dbReference type="PANTHER" id="PTHR43750">
    <property type="entry name" value="UDP-GLUCOSE 6-DEHYDROGENASE TUAD"/>
    <property type="match status" value="1"/>
</dbReference>
<dbReference type="InterPro" id="IPR036291">
    <property type="entry name" value="NAD(P)-bd_dom_sf"/>
</dbReference>
<dbReference type="Gene3D" id="3.40.50.720">
    <property type="entry name" value="NAD(P)-binding Rossmann-like Domain"/>
    <property type="match status" value="3"/>
</dbReference>
<proteinExistence type="inferred from homology"/>
<dbReference type="SUPFAM" id="SSF52413">
    <property type="entry name" value="UDP-glucose/GDP-mannose dehydrogenase C-terminal domain"/>
    <property type="match status" value="1"/>
</dbReference>
<evidence type="ECO:0000256" key="5">
    <source>
        <dbReference type="ARBA" id="ARBA00023002"/>
    </source>
</evidence>
<feature type="binding site" evidence="10">
    <location>
        <position position="128"/>
    </location>
    <ligand>
        <name>NAD(+)</name>
        <dbReference type="ChEBI" id="CHEBI:57540"/>
    </ligand>
</feature>
<dbReference type="EC" id="1.1.1.22" evidence="3"/>
<reference evidence="12" key="1">
    <citation type="submission" date="2021-02" db="EMBL/GenBank/DDBJ databases">
        <authorList>
            <person name="Nowell W R."/>
        </authorList>
    </citation>
    <scope>NUCLEOTIDE SEQUENCE</scope>
</reference>
<feature type="binding site" evidence="10">
    <location>
        <position position="89"/>
    </location>
    <ligand>
        <name>NAD(+)</name>
        <dbReference type="ChEBI" id="CHEBI:57540"/>
    </ligand>
</feature>
<evidence type="ECO:0000313" key="16">
    <source>
        <dbReference type="Proteomes" id="UP000663855"/>
    </source>
</evidence>
<dbReference type="EMBL" id="CAJNOV010005443">
    <property type="protein sequence ID" value="CAF1210405.1"/>
    <property type="molecule type" value="Genomic_DNA"/>
</dbReference>
<evidence type="ECO:0000256" key="10">
    <source>
        <dbReference type="PIRSR" id="PIRSR500134-3"/>
    </source>
</evidence>
<organism evidence="12 16">
    <name type="scientific">Rotaria magnacalcarata</name>
    <dbReference type="NCBI Taxonomy" id="392030"/>
    <lineage>
        <taxon>Eukaryota</taxon>
        <taxon>Metazoa</taxon>
        <taxon>Spiralia</taxon>
        <taxon>Gnathifera</taxon>
        <taxon>Rotifera</taxon>
        <taxon>Eurotatoria</taxon>
        <taxon>Bdelloidea</taxon>
        <taxon>Philodinida</taxon>
        <taxon>Philodinidae</taxon>
        <taxon>Rotaria</taxon>
    </lineage>
</organism>
<dbReference type="InterPro" id="IPR014026">
    <property type="entry name" value="UDP-Glc/GDP-Man_DH_dimer"/>
</dbReference>
<dbReference type="SUPFAM" id="SSF48179">
    <property type="entry name" value="6-phosphogluconate dehydrogenase C-terminal domain-like"/>
    <property type="match status" value="1"/>
</dbReference>
<evidence type="ECO:0000313" key="15">
    <source>
        <dbReference type="EMBL" id="CAF4081106.1"/>
    </source>
</evidence>
<dbReference type="PIRSF" id="PIRSF000124">
    <property type="entry name" value="UDPglc_GDPman_dh"/>
    <property type="match status" value="1"/>
</dbReference>
<dbReference type="Pfam" id="PF03721">
    <property type="entry name" value="UDPG_MGDP_dh_N"/>
    <property type="match status" value="1"/>
</dbReference>
<dbReference type="Pfam" id="PF01370">
    <property type="entry name" value="Epimerase"/>
    <property type="match status" value="1"/>
</dbReference>
<keyword evidence="5" id="KW-0560">Oxidoreductase</keyword>
<evidence type="ECO:0000256" key="1">
    <source>
        <dbReference type="ARBA" id="ARBA00004701"/>
    </source>
</evidence>
<evidence type="ECO:0000313" key="14">
    <source>
        <dbReference type="EMBL" id="CAF3960008.1"/>
    </source>
</evidence>
<feature type="active site" description="Nucleophile" evidence="8">
    <location>
        <position position="278"/>
    </location>
</feature>
<evidence type="ECO:0000256" key="8">
    <source>
        <dbReference type="PIRSR" id="PIRSR500134-1"/>
    </source>
</evidence>
<dbReference type="InterPro" id="IPR008927">
    <property type="entry name" value="6-PGluconate_DH-like_C_sf"/>
</dbReference>
<dbReference type="Proteomes" id="UP000676336">
    <property type="component" value="Unassembled WGS sequence"/>
</dbReference>
<name>A0A814X5E6_9BILA</name>
<evidence type="ECO:0000313" key="13">
    <source>
        <dbReference type="EMBL" id="CAF2024521.1"/>
    </source>
</evidence>
<dbReference type="GO" id="GO:0000271">
    <property type="term" value="P:polysaccharide biosynthetic process"/>
    <property type="evidence" value="ECO:0007669"/>
    <property type="project" value="InterPro"/>
</dbReference>
<dbReference type="Proteomes" id="UP000681967">
    <property type="component" value="Unassembled WGS sequence"/>
</dbReference>
<dbReference type="InterPro" id="IPR014027">
    <property type="entry name" value="UDP-Glc/GDP-Man_DH_C"/>
</dbReference>
<dbReference type="EMBL" id="CAJOBH010007330">
    <property type="protein sequence ID" value="CAF4081106.1"/>
    <property type="molecule type" value="Genomic_DNA"/>
</dbReference>
<dbReference type="SUPFAM" id="SSF51735">
    <property type="entry name" value="NAD(P)-binding Rossmann-fold domains"/>
    <property type="match status" value="2"/>
</dbReference>
<protein>
    <recommendedName>
        <fullName evidence="4">UDP-glucose 6-dehydrogenase</fullName>
        <ecNumber evidence="3">1.1.1.22</ecNumber>
    </recommendedName>
</protein>
<dbReference type="InterPro" id="IPR036220">
    <property type="entry name" value="UDP-Glc/GDP-Man_DH_C_sf"/>
</dbReference>
<feature type="binding site" evidence="9">
    <location>
        <position position="344"/>
    </location>
    <ligand>
        <name>substrate</name>
    </ligand>
</feature>
<feature type="binding site" evidence="9">
    <location>
        <position position="275"/>
    </location>
    <ligand>
        <name>substrate</name>
    </ligand>
</feature>